<protein>
    <recommendedName>
        <fullName evidence="6">DNA/RNA non-specific endonuclease</fullName>
    </recommendedName>
</protein>
<dbReference type="Proteomes" id="UP000307706">
    <property type="component" value="Unassembled WGS sequence"/>
</dbReference>
<evidence type="ECO:0008006" key="6">
    <source>
        <dbReference type="Google" id="ProtNLM"/>
    </source>
</evidence>
<evidence type="ECO:0000313" key="3">
    <source>
        <dbReference type="EMBL" id="TMP60579.1"/>
    </source>
</evidence>
<dbReference type="AlphaFoldDB" id="A0A5S3XTQ2"/>
<reference evidence="3" key="3">
    <citation type="submission" date="2019-09" db="EMBL/GenBank/DDBJ databases">
        <title>Co-occurence of chitin degradation, pigmentation and bioactivity in marine Pseudoalteromonas.</title>
        <authorList>
            <person name="Sonnenschein E.C."/>
            <person name="Bech P.K."/>
        </authorList>
    </citation>
    <scope>NUCLEOTIDE SEQUENCE</scope>
    <source>
        <strain evidence="3">S2231</strain>
        <strain evidence="2">S2233</strain>
    </source>
</reference>
<dbReference type="OrthoDB" id="7387101at2"/>
<evidence type="ECO:0000313" key="4">
    <source>
        <dbReference type="Proteomes" id="UP000305730"/>
    </source>
</evidence>
<dbReference type="Proteomes" id="UP000305730">
    <property type="component" value="Unassembled WGS sequence"/>
</dbReference>
<accession>A0A5S3XTQ2</accession>
<sequence length="428" mass="48112">MISNNKPTVKTEIEHKHRTLNWENKSGVVGASVKAYLHPQDSKKGSATSSGTDGYTAIDKKVAEANHRAWARGHLLNHDLGGMGRVYNLYPITAGANSRHAEQVEYPVKALLNKLGRDQKDGKTPVDDRVYYRVDAIGTPDNAKFVCEWGISKATSDSKPQKLDRLAVVSKLKRNKKEKVERDRYGNTVKLNSGAKNTGTAWTHDTLEKKPSETKGSEEMSNNEYSANVESIKQLGNIDEAREAGEKPSAKDEYNWVVNQWTKLINRVCEQWWSERFTPIGKKVVIKMKPKLKGIGELWSSLSENTEIKGLGTITKELKVNWTKKPLSKLEEKVDVTEENIGDILEELDNEFDGVVKLLKGEMNKRIDKYLEGVNEFQGEISIEEIKTHLISLQSVATGVLEDDTPIKKVIKEDDDNKINMLSKEPVI</sequence>
<dbReference type="InterPro" id="IPR044929">
    <property type="entry name" value="DNA/RNA_non-sp_Endonuclease_sf"/>
</dbReference>
<dbReference type="EMBL" id="PNCK01000047">
    <property type="protein sequence ID" value="TMP41802.1"/>
    <property type="molecule type" value="Genomic_DNA"/>
</dbReference>
<dbReference type="Gene3D" id="3.40.570.10">
    <property type="entry name" value="Extracellular Endonuclease, subunit A"/>
    <property type="match status" value="1"/>
</dbReference>
<comment type="caution">
    <text evidence="3">The sequence shown here is derived from an EMBL/GenBank/DDBJ whole genome shotgun (WGS) entry which is preliminary data.</text>
</comment>
<feature type="compositionally biased region" description="Polar residues" evidence="1">
    <location>
        <begin position="189"/>
        <end position="203"/>
    </location>
</feature>
<name>A0A5S3XTQ2_9GAMM</name>
<reference evidence="4 5" key="2">
    <citation type="submission" date="2019-06" db="EMBL/GenBank/DDBJ databases">
        <title>Co-occurence of chitin degradation, pigmentation and bioactivity in marine Pseudoalteromonas.</title>
        <authorList>
            <person name="Sonnenschein E.C."/>
            <person name="Bech P.K."/>
        </authorList>
    </citation>
    <scope>NUCLEOTIDE SEQUENCE [LARGE SCALE GENOMIC DNA]</scope>
    <source>
        <strain evidence="5">S2231</strain>
        <strain evidence="4">S2233</strain>
    </source>
</reference>
<dbReference type="RefSeq" id="WP_138597440.1">
    <property type="nucleotide sequence ID" value="NZ_PNCK01000047.1"/>
</dbReference>
<evidence type="ECO:0000256" key="1">
    <source>
        <dbReference type="SAM" id="MobiDB-lite"/>
    </source>
</evidence>
<gene>
    <name evidence="3" type="ORF">CWB96_06325</name>
    <name evidence="2" type="ORF">CWB97_13635</name>
</gene>
<organism evidence="3 5">
    <name type="scientific">Pseudoalteromonas citrea</name>
    <dbReference type="NCBI Taxonomy" id="43655"/>
    <lineage>
        <taxon>Bacteria</taxon>
        <taxon>Pseudomonadati</taxon>
        <taxon>Pseudomonadota</taxon>
        <taxon>Gammaproteobacteria</taxon>
        <taxon>Alteromonadales</taxon>
        <taxon>Pseudoalteromonadaceae</taxon>
        <taxon>Pseudoalteromonas</taxon>
    </lineage>
</organism>
<reference evidence="4 5" key="1">
    <citation type="submission" date="2017-12" db="EMBL/GenBank/DDBJ databases">
        <authorList>
            <person name="Paulsen S."/>
            <person name="Gram L.K."/>
        </authorList>
    </citation>
    <scope>NUCLEOTIDE SEQUENCE [LARGE SCALE GENOMIC DNA]</scope>
    <source>
        <strain evidence="3 5">S2231</strain>
        <strain evidence="2 4">S2233</strain>
    </source>
</reference>
<evidence type="ECO:0000313" key="2">
    <source>
        <dbReference type="EMBL" id="TMP41802.1"/>
    </source>
</evidence>
<feature type="compositionally biased region" description="Basic and acidic residues" evidence="1">
    <location>
        <begin position="205"/>
        <end position="218"/>
    </location>
</feature>
<proteinExistence type="predicted"/>
<dbReference type="EMBL" id="PNCL01000023">
    <property type="protein sequence ID" value="TMP60579.1"/>
    <property type="molecule type" value="Genomic_DNA"/>
</dbReference>
<feature type="region of interest" description="Disordered" evidence="1">
    <location>
        <begin position="189"/>
        <end position="223"/>
    </location>
</feature>
<keyword evidence="4" id="KW-1185">Reference proteome</keyword>
<evidence type="ECO:0000313" key="5">
    <source>
        <dbReference type="Proteomes" id="UP000307706"/>
    </source>
</evidence>